<dbReference type="Pfam" id="PF13778">
    <property type="entry name" value="DUF4174"/>
    <property type="match status" value="1"/>
</dbReference>
<evidence type="ECO:0000259" key="2">
    <source>
        <dbReference type="Pfam" id="PF13778"/>
    </source>
</evidence>
<feature type="domain" description="DUF4174" evidence="2">
    <location>
        <begin position="34"/>
        <end position="143"/>
    </location>
</feature>
<evidence type="ECO:0000256" key="1">
    <source>
        <dbReference type="ARBA" id="ARBA00022729"/>
    </source>
</evidence>
<dbReference type="OrthoDB" id="5893017at2"/>
<keyword evidence="1" id="KW-0732">Signal</keyword>
<proteinExistence type="predicted"/>
<organism evidence="3 4">
    <name type="scientific">Pseudoalteromonas luteoviolacea</name>
    <dbReference type="NCBI Taxonomy" id="43657"/>
    <lineage>
        <taxon>Bacteria</taxon>
        <taxon>Pseudomonadati</taxon>
        <taxon>Pseudomonadota</taxon>
        <taxon>Gammaproteobacteria</taxon>
        <taxon>Alteromonadales</taxon>
        <taxon>Pseudoalteromonadaceae</taxon>
        <taxon>Pseudoalteromonas</taxon>
    </lineage>
</organism>
<sequence length="148" mass="16704">MRFKNTLNITLVVFTIMVTGFLASVSLASERAVLEQYQWHNRLLVICSKSLDQIDGLTHVVNNEALVERKLRIFVEHAMTLFEWQIGGSLSNISGYSGYCSKDAIGQAFLIGLDSKVKASFLLSDLSFESIYERIDAMPMRRHALTNK</sequence>
<gene>
    <name evidence="3" type="ORF">JF50_02435</name>
</gene>
<comment type="caution">
    <text evidence="3">The sequence shown here is derived from an EMBL/GenBank/DDBJ whole genome shotgun (WGS) entry which is preliminary data.</text>
</comment>
<evidence type="ECO:0000313" key="3">
    <source>
        <dbReference type="EMBL" id="KID58744.1"/>
    </source>
</evidence>
<reference evidence="3 4" key="1">
    <citation type="submission" date="2014-12" db="EMBL/GenBank/DDBJ databases">
        <title>Draft Genome Sequence of Pseudoalteromonas luteoviolacea HI1.</title>
        <authorList>
            <person name="Asahina A.Y."/>
            <person name="Hadfield M.G."/>
        </authorList>
    </citation>
    <scope>NUCLEOTIDE SEQUENCE [LARGE SCALE GENOMIC DNA]</scope>
    <source>
        <strain evidence="3 4">HI1</strain>
    </source>
</reference>
<dbReference type="EMBL" id="JWIC01000003">
    <property type="protein sequence ID" value="KID58744.1"/>
    <property type="molecule type" value="Genomic_DNA"/>
</dbReference>
<evidence type="ECO:0000313" key="4">
    <source>
        <dbReference type="Proteomes" id="UP000031327"/>
    </source>
</evidence>
<accession>A0A0C1MNV2</accession>
<dbReference type="RefSeq" id="WP_039607914.1">
    <property type="nucleotide sequence ID" value="NZ_JWIC01000003.1"/>
</dbReference>
<name>A0A0C1MNV2_9GAMM</name>
<dbReference type="Proteomes" id="UP000031327">
    <property type="component" value="Unassembled WGS sequence"/>
</dbReference>
<dbReference type="InterPro" id="IPR025232">
    <property type="entry name" value="DUF4174"/>
</dbReference>
<protein>
    <recommendedName>
        <fullName evidence="2">DUF4174 domain-containing protein</fullName>
    </recommendedName>
</protein>
<dbReference type="AlphaFoldDB" id="A0A0C1MNV2"/>